<evidence type="ECO:0000313" key="1">
    <source>
        <dbReference type="EMBL" id="TPG78990.1"/>
    </source>
</evidence>
<dbReference type="Proteomes" id="UP000317933">
    <property type="component" value="Unassembled WGS sequence"/>
</dbReference>
<evidence type="ECO:0000313" key="2">
    <source>
        <dbReference type="Proteomes" id="UP000317933"/>
    </source>
</evidence>
<accession>A0A502I0W0</accession>
<dbReference type="AlphaFoldDB" id="A0A502I0W0"/>
<dbReference type="EMBL" id="RCZE01000004">
    <property type="protein sequence ID" value="TPG78990.1"/>
    <property type="molecule type" value="Genomic_DNA"/>
</dbReference>
<name>A0A502I0W0_9PSED</name>
<comment type="caution">
    <text evidence="1">The sequence shown here is derived from an EMBL/GenBank/DDBJ whole genome shotgun (WGS) entry which is preliminary data.</text>
</comment>
<reference evidence="1 2" key="1">
    <citation type="journal article" date="2019" name="Environ. Microbiol.">
        <title>Species interactions and distinct microbial communities in high Arctic permafrost affected cryosols are associated with the CH4 and CO2 gas fluxes.</title>
        <authorList>
            <person name="Altshuler I."/>
            <person name="Hamel J."/>
            <person name="Turney S."/>
            <person name="Magnuson E."/>
            <person name="Levesque R."/>
            <person name="Greer C."/>
            <person name="Whyte L.G."/>
        </authorList>
    </citation>
    <scope>NUCLEOTIDE SEQUENCE [LARGE SCALE GENOMIC DNA]</scope>
    <source>
        <strain evidence="1 2">E3</strain>
    </source>
</reference>
<protein>
    <submittedName>
        <fullName evidence="1">Uncharacterized protein</fullName>
    </submittedName>
</protein>
<gene>
    <name evidence="1" type="ORF">EAH78_10020</name>
</gene>
<proteinExistence type="predicted"/>
<sequence length="78" mass="8647">MCQGGCVATFRASSRASPLPHSTELFLANALKCGSGLAREGAGTFTTKSGYSTRISPLNTNVLRHRRHKYRRPWRTRP</sequence>
<organism evidence="1 2">
    <name type="scientific">Pseudomonas arsenicoxydans</name>
    <dbReference type="NCBI Taxonomy" id="702115"/>
    <lineage>
        <taxon>Bacteria</taxon>
        <taxon>Pseudomonadati</taxon>
        <taxon>Pseudomonadota</taxon>
        <taxon>Gammaproteobacteria</taxon>
        <taxon>Pseudomonadales</taxon>
        <taxon>Pseudomonadaceae</taxon>
        <taxon>Pseudomonas</taxon>
    </lineage>
</organism>